<dbReference type="eggNOG" id="COG0644">
    <property type="taxonomic scope" value="Bacteria"/>
</dbReference>
<comment type="caution">
    <text evidence="1">The sequence shown here is derived from an EMBL/GenBank/DDBJ whole genome shotgun (WGS) entry which is preliminary data.</text>
</comment>
<dbReference type="RefSeq" id="WP_037444167.1">
    <property type="nucleotide sequence ID" value="NZ_JNFF01000116.1"/>
</dbReference>
<organism evidence="1 2">
    <name type="scientific">Pedobacter antarcticus 4BY</name>
    <dbReference type="NCBI Taxonomy" id="1358423"/>
    <lineage>
        <taxon>Bacteria</taxon>
        <taxon>Pseudomonadati</taxon>
        <taxon>Bacteroidota</taxon>
        <taxon>Sphingobacteriia</taxon>
        <taxon>Sphingobacteriales</taxon>
        <taxon>Sphingobacteriaceae</taxon>
        <taxon>Pedobacter</taxon>
    </lineage>
</organism>
<keyword evidence="2" id="KW-1185">Reference proteome</keyword>
<dbReference type="EMBL" id="JNFF01000116">
    <property type="protein sequence ID" value="KEQ28347.1"/>
    <property type="molecule type" value="Genomic_DNA"/>
</dbReference>
<accession>A0A081PCC4</accession>
<reference evidence="1 2" key="1">
    <citation type="journal article" date="1992" name="Int. J. Syst. Bacteriol.">
        <title>Sphingobacterium antarcticus sp. nov. a Psychrotrophic Bacterium from the Soils of Schirmacher Oasis, Antarctica.</title>
        <authorList>
            <person name="Shivaji S."/>
            <person name="Ray M.K."/>
            <person name="Rao N.S."/>
            <person name="Saiserr L."/>
            <person name="Jagannadham M.V."/>
            <person name="Kumar G.S."/>
            <person name="Reddy G."/>
            <person name="Bhargava P.M."/>
        </authorList>
    </citation>
    <scope>NUCLEOTIDE SEQUENCE [LARGE SCALE GENOMIC DNA]</scope>
    <source>
        <strain evidence="1 2">4BY</strain>
    </source>
</reference>
<dbReference type="SUPFAM" id="SSF51905">
    <property type="entry name" value="FAD/NAD(P)-binding domain"/>
    <property type="match status" value="1"/>
</dbReference>
<evidence type="ECO:0000313" key="1">
    <source>
        <dbReference type="EMBL" id="KEQ28347.1"/>
    </source>
</evidence>
<dbReference type="OrthoDB" id="24355at2"/>
<name>A0A081PCC4_9SPHI</name>
<dbReference type="Pfam" id="PF05834">
    <property type="entry name" value="Lycopene_cycl"/>
    <property type="match status" value="1"/>
</dbReference>
<evidence type="ECO:0000313" key="2">
    <source>
        <dbReference type="Proteomes" id="UP000028007"/>
    </source>
</evidence>
<dbReference type="InterPro" id="IPR036188">
    <property type="entry name" value="FAD/NAD-bd_sf"/>
</dbReference>
<dbReference type="Proteomes" id="UP000028007">
    <property type="component" value="Unassembled WGS sequence"/>
</dbReference>
<evidence type="ECO:0008006" key="3">
    <source>
        <dbReference type="Google" id="ProtNLM"/>
    </source>
</evidence>
<dbReference type="AlphaFoldDB" id="A0A081PCC4"/>
<protein>
    <recommendedName>
        <fullName evidence="3">Lycopene cyclase</fullName>
    </recommendedName>
</protein>
<gene>
    <name evidence="1" type="ORF">N180_01565</name>
</gene>
<proteinExistence type="predicted"/>
<sequence>MELKPKIYDYIIAGTGAAGLSLLCHILSNDNLKDKSILLIDRDLKDKNDRTWCFWDTGESPFESCLKHTWKKLSFHSPDCSRLLDIKPYAYKMLDSLSFYNYCFNLIKDKTNISFIQDEIRHVDQEKGLVAGLKDSYQAAYIFNSILFKNINQLPGKHYLLQHFKGIFIQTEVPVFNAEEATLMDFRIPQHNDCRFVYVLPVNNTEALIEYTGFSSEALSQECYDRELQAYIQEYLNISKYKITHEEFGIIPMTDAAFDKGSKKLINIGTAGGATKASTGYTFSFIQKQCAKIADNLAAGVHPLAKSSKRLDKYRFYDSIFLRVLSEKKIPAVSVFSAMFSKLPAEVILSFLDEESSLLDDIRLMYTLDKAVFMSAALRNFF</sequence>